<evidence type="ECO:0000313" key="2">
    <source>
        <dbReference type="EMBL" id="RDX95807.1"/>
    </source>
</evidence>
<dbReference type="PANTHER" id="PTHR36746">
    <property type="entry name" value="BNAC04G51760D PROTEIN"/>
    <property type="match status" value="1"/>
</dbReference>
<organism evidence="2 3">
    <name type="scientific">Mucuna pruriens</name>
    <name type="common">Velvet bean</name>
    <name type="synonym">Dolichos pruriens</name>
    <dbReference type="NCBI Taxonomy" id="157652"/>
    <lineage>
        <taxon>Eukaryota</taxon>
        <taxon>Viridiplantae</taxon>
        <taxon>Streptophyta</taxon>
        <taxon>Embryophyta</taxon>
        <taxon>Tracheophyta</taxon>
        <taxon>Spermatophyta</taxon>
        <taxon>Magnoliopsida</taxon>
        <taxon>eudicotyledons</taxon>
        <taxon>Gunneridae</taxon>
        <taxon>Pentapetalae</taxon>
        <taxon>rosids</taxon>
        <taxon>fabids</taxon>
        <taxon>Fabales</taxon>
        <taxon>Fabaceae</taxon>
        <taxon>Papilionoideae</taxon>
        <taxon>50 kb inversion clade</taxon>
        <taxon>NPAAA clade</taxon>
        <taxon>indigoferoid/millettioid clade</taxon>
        <taxon>Phaseoleae</taxon>
        <taxon>Mucuna</taxon>
    </lineage>
</organism>
<proteinExistence type="predicted"/>
<evidence type="ECO:0000256" key="1">
    <source>
        <dbReference type="SAM" id="MobiDB-lite"/>
    </source>
</evidence>
<dbReference type="OrthoDB" id="1588050at2759"/>
<feature type="region of interest" description="Disordered" evidence="1">
    <location>
        <begin position="1"/>
        <end position="22"/>
    </location>
</feature>
<dbReference type="Proteomes" id="UP000257109">
    <property type="component" value="Unassembled WGS sequence"/>
</dbReference>
<dbReference type="AlphaFoldDB" id="A0A371GZ28"/>
<feature type="non-terminal residue" evidence="2">
    <location>
        <position position="1"/>
    </location>
</feature>
<name>A0A371GZ28_MUCPR</name>
<comment type="caution">
    <text evidence="2">The sequence shown here is derived from an EMBL/GenBank/DDBJ whole genome shotgun (WGS) entry which is preliminary data.</text>
</comment>
<feature type="region of interest" description="Disordered" evidence="1">
    <location>
        <begin position="207"/>
        <end position="226"/>
    </location>
</feature>
<feature type="region of interest" description="Disordered" evidence="1">
    <location>
        <begin position="87"/>
        <end position="106"/>
    </location>
</feature>
<protein>
    <submittedName>
        <fullName evidence="2">Uncharacterized protein</fullName>
    </submittedName>
</protein>
<evidence type="ECO:0000313" key="3">
    <source>
        <dbReference type="Proteomes" id="UP000257109"/>
    </source>
</evidence>
<reference evidence="2" key="1">
    <citation type="submission" date="2018-05" db="EMBL/GenBank/DDBJ databases">
        <title>Draft genome of Mucuna pruriens seed.</title>
        <authorList>
            <person name="Nnadi N.E."/>
            <person name="Vos R."/>
            <person name="Hasami M.H."/>
            <person name="Devisetty U.K."/>
            <person name="Aguiy J.C."/>
        </authorList>
    </citation>
    <scope>NUCLEOTIDE SEQUENCE [LARGE SCALE GENOMIC DNA]</scope>
    <source>
        <strain evidence="2">JCA_2017</strain>
    </source>
</reference>
<gene>
    <name evidence="2" type="ORF">CR513_21611</name>
</gene>
<sequence>MGNKNSAISKAHGSQKSKVASIEPDYVVSVQRKLSTKPDVVSVWGYPTEQQGEIPLCDDHTFSNYIQSTRYKIGSITNNALHEDQSYPAHPNVANGTNNNKENERDPFADFIQNGRKRLRMRTLSRNNSSFRRGQKSKVASIEPDYVVSMQRKLTTKPDVVSVWGYPTEQQGEIPLCDDHTFSNYIQSTRYKIGSITNNALHEDQSYPAHPNVANGTNNNKENERDPFADFIQNGRKRLRMRTLSRNNSSFRRG</sequence>
<dbReference type="PANTHER" id="PTHR36746:SF2">
    <property type="match status" value="1"/>
</dbReference>
<keyword evidence="3" id="KW-1185">Reference proteome</keyword>
<feature type="compositionally biased region" description="Polar residues" evidence="1">
    <location>
        <begin position="1"/>
        <end position="18"/>
    </location>
</feature>
<dbReference type="EMBL" id="QJKJ01004041">
    <property type="protein sequence ID" value="RDX95807.1"/>
    <property type="molecule type" value="Genomic_DNA"/>
</dbReference>
<accession>A0A371GZ28</accession>